<dbReference type="InterPro" id="IPR032795">
    <property type="entry name" value="DUF3741-assoc"/>
</dbReference>
<accession>A0A5C7IYV8</accession>
<comment type="caution">
    <text evidence="3">The sequence shown here is derived from an EMBL/GenBank/DDBJ whole genome shotgun (WGS) entry which is preliminary data.</text>
</comment>
<dbReference type="OrthoDB" id="1924799at2759"/>
<dbReference type="AlphaFoldDB" id="A0A5C7IYV8"/>
<dbReference type="Proteomes" id="UP000323000">
    <property type="component" value="Chromosome 1"/>
</dbReference>
<feature type="compositionally biased region" description="Basic residues" evidence="1">
    <location>
        <begin position="212"/>
        <end position="223"/>
    </location>
</feature>
<organism evidence="3 4">
    <name type="scientific">Acer yangbiense</name>
    <dbReference type="NCBI Taxonomy" id="1000413"/>
    <lineage>
        <taxon>Eukaryota</taxon>
        <taxon>Viridiplantae</taxon>
        <taxon>Streptophyta</taxon>
        <taxon>Embryophyta</taxon>
        <taxon>Tracheophyta</taxon>
        <taxon>Spermatophyta</taxon>
        <taxon>Magnoliopsida</taxon>
        <taxon>eudicotyledons</taxon>
        <taxon>Gunneridae</taxon>
        <taxon>Pentapetalae</taxon>
        <taxon>rosids</taxon>
        <taxon>malvids</taxon>
        <taxon>Sapindales</taxon>
        <taxon>Sapindaceae</taxon>
        <taxon>Hippocastanoideae</taxon>
        <taxon>Acereae</taxon>
        <taxon>Acer</taxon>
    </lineage>
</organism>
<feature type="compositionally biased region" description="Basic and acidic residues" evidence="1">
    <location>
        <begin position="202"/>
        <end position="211"/>
    </location>
</feature>
<evidence type="ECO:0000256" key="1">
    <source>
        <dbReference type="SAM" id="MobiDB-lite"/>
    </source>
</evidence>
<feature type="compositionally biased region" description="Basic residues" evidence="1">
    <location>
        <begin position="163"/>
        <end position="175"/>
    </location>
</feature>
<dbReference type="PANTHER" id="PTHR35499:SF1">
    <property type="entry name" value="DUF3741 DOMAIN-CONTAINING PROTEIN"/>
    <property type="match status" value="1"/>
</dbReference>
<keyword evidence="4" id="KW-1185">Reference proteome</keyword>
<dbReference type="Pfam" id="PF14383">
    <property type="entry name" value="VARLMGL"/>
    <property type="match status" value="1"/>
</dbReference>
<reference evidence="4" key="1">
    <citation type="journal article" date="2019" name="Gigascience">
        <title>De novo genome assembly of the endangered Acer yangbiense, a plant species with extremely small populations endemic to Yunnan Province, China.</title>
        <authorList>
            <person name="Yang J."/>
            <person name="Wariss H.M."/>
            <person name="Tao L."/>
            <person name="Zhang R."/>
            <person name="Yun Q."/>
            <person name="Hollingsworth P."/>
            <person name="Dao Z."/>
            <person name="Luo G."/>
            <person name="Guo H."/>
            <person name="Ma Y."/>
            <person name="Sun W."/>
        </authorList>
    </citation>
    <scope>NUCLEOTIDE SEQUENCE [LARGE SCALE GENOMIC DNA]</scope>
    <source>
        <strain evidence="4">cv. Malutang</strain>
    </source>
</reference>
<feature type="region of interest" description="Disordered" evidence="1">
    <location>
        <begin position="1"/>
        <end position="20"/>
    </location>
</feature>
<dbReference type="EMBL" id="VAHF01000001">
    <property type="protein sequence ID" value="TXG74403.1"/>
    <property type="molecule type" value="Genomic_DNA"/>
</dbReference>
<evidence type="ECO:0000313" key="4">
    <source>
        <dbReference type="Proteomes" id="UP000323000"/>
    </source>
</evidence>
<evidence type="ECO:0000313" key="3">
    <source>
        <dbReference type="EMBL" id="TXG74403.1"/>
    </source>
</evidence>
<sequence length="388" mass="44278">MKLSSSSSSAPPPSSSFSFVSKSAASGCFAGILHRILCSRSLPTYPSDQITESCSIVSRDQELEETKQNDREDKAVAPGVVARLMGLESMSNMRPDLITRSRSMNSLDCCNKGSSMDQMQDGHRRVKSSTFSVSEIPAFLELEENEDFLVLNFENGSEEETKRRRRKISSSRRKKPDTTTTTTTTSSLPGFENPECSTPVKNKKEESESKNVKFRKKNKKKMKKYVENDSSSEDSSPVSVLDFDQFITDHEVPRSELDSNLVESNSRRKLSPELGELEYYENRIRRNDSNLMISNEDTNAKKSGSRNRVSCSSTSWQRQSNYMEMWDQIWKMTDEAEEEEEEIIGGSKWWFLKKHHHEEFEQICADFELQIVDQSLDELVQQLVGLIT</sequence>
<proteinExistence type="predicted"/>
<feature type="region of interest" description="Disordered" evidence="1">
    <location>
        <begin position="156"/>
        <end position="237"/>
    </location>
</feature>
<feature type="domain" description="DUF3741" evidence="2">
    <location>
        <begin position="73"/>
        <end position="90"/>
    </location>
</feature>
<dbReference type="PANTHER" id="PTHR35499">
    <property type="entry name" value="OS05G0128300 PROTEIN"/>
    <property type="match status" value="1"/>
</dbReference>
<gene>
    <name evidence="3" type="ORF">EZV62_002982</name>
</gene>
<evidence type="ECO:0000259" key="2">
    <source>
        <dbReference type="Pfam" id="PF14383"/>
    </source>
</evidence>
<name>A0A5C7IYV8_9ROSI</name>
<protein>
    <recommendedName>
        <fullName evidence="2">DUF3741 domain-containing protein</fullName>
    </recommendedName>
</protein>